<evidence type="ECO:0000256" key="1">
    <source>
        <dbReference type="SAM" id="MobiDB-lite"/>
    </source>
</evidence>
<organism evidence="2 3">
    <name type="scientific">Coccidioides immitis RMSCC 2394</name>
    <dbReference type="NCBI Taxonomy" id="404692"/>
    <lineage>
        <taxon>Eukaryota</taxon>
        <taxon>Fungi</taxon>
        <taxon>Dikarya</taxon>
        <taxon>Ascomycota</taxon>
        <taxon>Pezizomycotina</taxon>
        <taxon>Eurotiomycetes</taxon>
        <taxon>Eurotiomycetidae</taxon>
        <taxon>Onygenales</taxon>
        <taxon>Onygenaceae</taxon>
        <taxon>Coccidioides</taxon>
    </lineage>
</organism>
<dbReference type="EMBL" id="DS028096">
    <property type="protein sequence ID" value="KMP06730.1"/>
    <property type="molecule type" value="Genomic_DNA"/>
</dbReference>
<protein>
    <submittedName>
        <fullName evidence="2">Uncharacterized protein</fullName>
    </submittedName>
</protein>
<reference evidence="3" key="1">
    <citation type="journal article" date="2010" name="Genome Res.">
        <title>Population genomic sequencing of Coccidioides fungi reveals recent hybridization and transposon control.</title>
        <authorList>
            <person name="Neafsey D.E."/>
            <person name="Barker B.M."/>
            <person name="Sharpton T.J."/>
            <person name="Stajich J.E."/>
            <person name="Park D.J."/>
            <person name="Whiston E."/>
            <person name="Hung C.-Y."/>
            <person name="McMahan C."/>
            <person name="White J."/>
            <person name="Sykes S."/>
            <person name="Heiman D."/>
            <person name="Young S."/>
            <person name="Zeng Q."/>
            <person name="Abouelleil A."/>
            <person name="Aftuck L."/>
            <person name="Bessette D."/>
            <person name="Brown A."/>
            <person name="FitzGerald M."/>
            <person name="Lui A."/>
            <person name="Macdonald J.P."/>
            <person name="Priest M."/>
            <person name="Orbach M.J."/>
            <person name="Galgiani J.N."/>
            <person name="Kirkland T.N."/>
            <person name="Cole G.T."/>
            <person name="Birren B.W."/>
            <person name="Henn M.R."/>
            <person name="Taylor J.W."/>
            <person name="Rounsley S.D."/>
        </authorList>
    </citation>
    <scope>NUCLEOTIDE SEQUENCE [LARGE SCALE GENOMIC DNA]</scope>
    <source>
        <strain evidence="3">RMSCC 2394</strain>
    </source>
</reference>
<evidence type="ECO:0000313" key="2">
    <source>
        <dbReference type="EMBL" id="KMP06730.1"/>
    </source>
</evidence>
<gene>
    <name evidence="2" type="ORF">CIRG_06411</name>
</gene>
<feature type="region of interest" description="Disordered" evidence="1">
    <location>
        <begin position="96"/>
        <end position="126"/>
    </location>
</feature>
<accession>A0A0J6YGI2</accession>
<proteinExistence type="predicted"/>
<feature type="compositionally biased region" description="Basic and acidic residues" evidence="1">
    <location>
        <begin position="107"/>
        <end position="126"/>
    </location>
</feature>
<dbReference type="AlphaFoldDB" id="A0A0J6YGI2"/>
<sequence length="126" mass="14290">MTTAYTRSFHREAIVGHVDGLKICRRYIGYKQLRAWETGTNSGLNTQPPKTKSEHLDYTNESAPAEKHDMKKMWSNLISIHFAISKVERVSASIQSSAKPALPYSSDEYRVKPNVEVESPRAELHS</sequence>
<evidence type="ECO:0000313" key="3">
    <source>
        <dbReference type="Proteomes" id="UP000054565"/>
    </source>
</evidence>
<name>A0A0J6YGI2_COCIT</name>
<dbReference type="Proteomes" id="UP000054565">
    <property type="component" value="Unassembled WGS sequence"/>
</dbReference>